<dbReference type="SUPFAM" id="SSF51905">
    <property type="entry name" value="FAD/NAD(P)-binding domain"/>
    <property type="match status" value="1"/>
</dbReference>
<dbReference type="KEGG" id="pmrn:116939644"/>
<keyword evidence="5 6" id="KW-0969">Cilium</keyword>
<proteinExistence type="predicted"/>
<accession>A0AAJ7ST70</accession>
<feature type="domain" description="Cilia- and flagella-associated protein 61 N-terminal" evidence="2">
    <location>
        <begin position="16"/>
        <end position="266"/>
    </location>
</feature>
<evidence type="ECO:0000259" key="3">
    <source>
        <dbReference type="Pfam" id="PF23150"/>
    </source>
</evidence>
<dbReference type="InterPro" id="IPR032151">
    <property type="entry name" value="CFAP61_N"/>
</dbReference>
<keyword evidence="4" id="KW-1185">Reference proteome</keyword>
<evidence type="ECO:0000313" key="4">
    <source>
        <dbReference type="Proteomes" id="UP001318040"/>
    </source>
</evidence>
<feature type="compositionally biased region" description="Basic and acidic residues" evidence="1">
    <location>
        <begin position="281"/>
        <end position="299"/>
    </location>
</feature>
<dbReference type="InterPro" id="IPR056299">
    <property type="entry name" value="CFAP61_dimer"/>
</dbReference>
<reference evidence="5 6" key="1">
    <citation type="submission" date="2025-04" db="UniProtKB">
        <authorList>
            <consortium name="RefSeq"/>
        </authorList>
    </citation>
    <scope>IDENTIFICATION</scope>
    <source>
        <tissue evidence="5 6">Sperm</tissue>
    </source>
</reference>
<organism evidence="4 5">
    <name type="scientific">Petromyzon marinus</name>
    <name type="common">Sea lamprey</name>
    <dbReference type="NCBI Taxonomy" id="7757"/>
    <lineage>
        <taxon>Eukaryota</taxon>
        <taxon>Metazoa</taxon>
        <taxon>Chordata</taxon>
        <taxon>Craniata</taxon>
        <taxon>Vertebrata</taxon>
        <taxon>Cyclostomata</taxon>
        <taxon>Hyperoartia</taxon>
        <taxon>Petromyzontiformes</taxon>
        <taxon>Petromyzontidae</taxon>
        <taxon>Petromyzon</taxon>
    </lineage>
</organism>
<feature type="compositionally biased region" description="Polar residues" evidence="1">
    <location>
        <begin position="346"/>
        <end position="361"/>
    </location>
</feature>
<gene>
    <name evidence="5 6" type="primary">CFAP61</name>
</gene>
<dbReference type="Pfam" id="PF23150">
    <property type="entry name" value="CFAP61_dimer"/>
    <property type="match status" value="1"/>
</dbReference>
<feature type="domain" description="Cilia- and flagella-associated protein 61 N-terminal" evidence="2">
    <location>
        <begin position="396"/>
        <end position="555"/>
    </location>
</feature>
<evidence type="ECO:0000259" key="2">
    <source>
        <dbReference type="Pfam" id="PF16092"/>
    </source>
</evidence>
<dbReference type="InterPro" id="IPR036188">
    <property type="entry name" value="FAD/NAD-bd_sf"/>
</dbReference>
<keyword evidence="5 6" id="KW-0966">Cell projection</keyword>
<dbReference type="PANTHER" id="PTHR21178:SF8">
    <property type="entry name" value="CILIA- AND FLAGELLA-ASSOCIATED PROTEIN 61"/>
    <property type="match status" value="1"/>
</dbReference>
<evidence type="ECO:0000256" key="1">
    <source>
        <dbReference type="SAM" id="MobiDB-lite"/>
    </source>
</evidence>
<dbReference type="SUPFAM" id="SSF53474">
    <property type="entry name" value="alpha/beta-Hydrolases"/>
    <property type="match status" value="1"/>
</dbReference>
<feature type="domain" description="CFAP61 dimerisation" evidence="3">
    <location>
        <begin position="1046"/>
        <end position="1164"/>
    </location>
</feature>
<dbReference type="CTD" id="26074"/>
<dbReference type="AlphaFoldDB" id="A0AAJ7ST70"/>
<evidence type="ECO:0000313" key="5">
    <source>
        <dbReference type="RefSeq" id="XP_032804198.1"/>
    </source>
</evidence>
<sequence length="1250" mass="139485">MEAGMIAGGAMEGVCARRTESSDVHHLEALVSPATEQLFGRVIPVSLIEKANLAVTLCNDTNEIIAHAAFLDYPNTACVDQAEWPSWMCKHFDSGKCTPLNTLFMHYFVAKSGVETDCAKQIIRTVFNAVPDLHFVFLLLKKNASPGAVLENIFTKMKMHGHVSDPGGSLYVCHRHNHFPILHIRQAREEDHDDLLPIFSKQNQQLRNTYGEFFLVELIEAQDQNSHTAVAEVDGVGVGFMSVHSEVNIALLNDCFELIPFHGLCKAHPDDITEPNSETSKQYESDAEQLERTETDLRPDSVTSHFSLPSQQPQISQPPEVRDKENQGNSQAVESGGSLASEGEADSSSDNTGTRSQQVESSVDIGSKTTILQPPSKADVIVSEAPGFRPVYMGASNAFCIQLFCIDEKYEMRSQDFLPYVFNIFPVKDYCIMTVPHLLPEFPLLHSLMRVTPRSVSGFSQELYVVHRSALHKSMVVRAARSNDSDAVKSLVETLDQHKLLLADFNQFNQARRDPNGTQIRVYVAEMLEKIVGVAVVRAEEDIEYIRSHYNIEDFIYYSHHRRDQHAHLCHFVLNPASYLYTKHFLKEVLRLSHCTSLYYPVYPGYSKKSWTEKHHTLSSVLHCLVPVRPRSQISYPLHELGENSPSQRVLMEQDKYALNHFNRKLTLEPKVTVNARIVVVGASDTGISFLETLAFCPHLRFNNLTLISTHGLPGELPPCPIREGFLASSHCYSTNDLALLSLHSRVSVVVGKVAAINRSAKHVVVTGGGHVSYDHLILCTGQQYEVPCPTEADLSKLLTNAEVPNSPDRRYSGPVPANLFTLNDQDDCQHALEWLRRNFLGGQGNAIVYGSSLDAYTTVQTLLKLGVAGSRIHLAEPPHGYTVCCFNNFAVESAIRGALLQAGVKVHSSCLLAHWNENAQQSDLITSASFTTDTKPFSLECSAFFAFYRKGVDYEAFRAANDSCLVFDGRLVIDASFCTSDGAVRAAGTLTKYARRYYADHAAHAGYNSKEVGFHLAAGMLPLLDPTLEPPSSDDLSDSLNRLVPTFTAPNIQGGILPRGYHYLHIVKPGVVIPLEAQMARPDYGRELVTGRPEDGDYFRLHVGRHGTVETLTCLSAKPLPISNYVHLYGQHEQLLNTLLSRFDEGLIPDLYSYFRQPWCMAIFHDRFQDLQRELRQLVSTAQAESVPSMLELATQLVQGDLSLLDGGPQSLHEQFKKLGYKKAVETRLISYLQYNHYHLPMYFRPGII</sequence>
<dbReference type="PANTHER" id="PTHR21178">
    <property type="entry name" value="CILIA- AND FLAGELLA-ASSOCIATED PROTEIN 61"/>
    <property type="match status" value="1"/>
</dbReference>
<feature type="compositionally biased region" description="Low complexity" evidence="1">
    <location>
        <begin position="309"/>
        <end position="319"/>
    </location>
</feature>
<evidence type="ECO:0000313" key="6">
    <source>
        <dbReference type="RefSeq" id="XP_032804199.1"/>
    </source>
</evidence>
<protein>
    <submittedName>
        <fullName evidence="5 6">Cilia- and flagella-associated protein 61 isoform X1</fullName>
    </submittedName>
</protein>
<dbReference type="Pfam" id="PF16092">
    <property type="entry name" value="CFAP61_N"/>
    <property type="match status" value="2"/>
</dbReference>
<name>A0AAJ7ST70_PETMA</name>
<keyword evidence="5 6" id="KW-0282">Flagellum</keyword>
<feature type="region of interest" description="Disordered" evidence="1">
    <location>
        <begin position="272"/>
        <end position="370"/>
    </location>
</feature>
<dbReference type="Proteomes" id="UP001318040">
    <property type="component" value="Chromosome 6"/>
</dbReference>
<dbReference type="InterPro" id="IPR038884">
    <property type="entry name" value="CFAP61"/>
</dbReference>
<dbReference type="RefSeq" id="XP_032804199.1">
    <property type="nucleotide sequence ID" value="XM_032948308.1"/>
</dbReference>
<dbReference type="RefSeq" id="XP_032804198.1">
    <property type="nucleotide sequence ID" value="XM_032948307.1"/>
</dbReference>
<dbReference type="InterPro" id="IPR029058">
    <property type="entry name" value="AB_hydrolase_fold"/>
</dbReference>
<dbReference type="Gene3D" id="3.50.50.60">
    <property type="entry name" value="FAD/NAD(P)-binding domain"/>
    <property type="match status" value="2"/>
</dbReference>